<evidence type="ECO:0000313" key="3">
    <source>
        <dbReference type="Ensembl" id="ENSSMRP00000010187.1"/>
    </source>
</evidence>
<dbReference type="GO" id="GO:0005802">
    <property type="term" value="C:trans-Golgi network"/>
    <property type="evidence" value="ECO:0007669"/>
    <property type="project" value="TreeGrafter"/>
</dbReference>
<protein>
    <submittedName>
        <fullName evidence="3">Coiled-coil domain containing 91</fullName>
    </submittedName>
</protein>
<dbReference type="Ensembl" id="ENSSMRT00000011870.1">
    <property type="protein sequence ID" value="ENSSMRP00000010187.1"/>
    <property type="gene ID" value="ENSSMRG00000008079.1"/>
</dbReference>
<evidence type="ECO:0000256" key="2">
    <source>
        <dbReference type="SAM" id="MobiDB-lite"/>
    </source>
</evidence>
<evidence type="ECO:0000313" key="4">
    <source>
        <dbReference type="Proteomes" id="UP000694421"/>
    </source>
</evidence>
<dbReference type="Proteomes" id="UP000694421">
    <property type="component" value="Unplaced"/>
</dbReference>
<keyword evidence="4" id="KW-1185">Reference proteome</keyword>
<dbReference type="PANTHER" id="PTHR35072">
    <property type="entry name" value="COILED-COIL DOMAIN-CONTAINING PROTEIN 91"/>
    <property type="match status" value="1"/>
</dbReference>
<organism evidence="3 4">
    <name type="scientific">Salvator merianae</name>
    <name type="common">Argentine black and white tegu</name>
    <name type="synonym">Tupinambis merianae</name>
    <dbReference type="NCBI Taxonomy" id="96440"/>
    <lineage>
        <taxon>Eukaryota</taxon>
        <taxon>Metazoa</taxon>
        <taxon>Chordata</taxon>
        <taxon>Craniata</taxon>
        <taxon>Vertebrata</taxon>
        <taxon>Euteleostomi</taxon>
        <taxon>Lepidosauria</taxon>
        <taxon>Squamata</taxon>
        <taxon>Bifurcata</taxon>
        <taxon>Unidentata</taxon>
        <taxon>Episquamata</taxon>
        <taxon>Laterata</taxon>
        <taxon>Teiioidea</taxon>
        <taxon>Teiidae</taxon>
        <taxon>Salvator</taxon>
    </lineage>
</organism>
<reference evidence="3" key="2">
    <citation type="submission" date="2025-09" db="UniProtKB">
        <authorList>
            <consortium name="Ensembl"/>
        </authorList>
    </citation>
    <scope>IDENTIFICATION</scope>
</reference>
<name>A0A8D0BMA6_SALMN</name>
<feature type="coiled-coil region" evidence="1">
    <location>
        <begin position="131"/>
        <end position="317"/>
    </location>
</feature>
<dbReference type="GO" id="GO:0090160">
    <property type="term" value="P:Golgi to lysosome transport"/>
    <property type="evidence" value="ECO:0007669"/>
    <property type="project" value="TreeGrafter"/>
</dbReference>
<sequence length="423" mass="48316">MDDDDFGGFEAAESFRDGNGQPQVVSPAIPWAAFPPASEIHLPQTHSTEVLWDQSTASACFVSSDPCFPSEDKILIDDQSSSSFLNLDDGKNQAPLSVGPSSDISVSTSRLDEDVDQAFANDEKSKLNGSDKHLQQTLANLEVKLKASDEEKCRIKKDLEDLLEKYKILETDFLKYKEDKLISHQDRYSKLQASLQSAIQQREEAVEKHYVSVIERQVHKCEELLIAQHQRLLDMLDKEHKALEEKTAETFLCQSQEHQEMLEKYMENKREDNREALAAAAKIEKENIQVAIIAAVKAEKENMEKLHREEKAEWQAERNKDHEKIAQAIEDAVEEQRQINQAVIKTTILEEQKKSEKAVEKAVKQTKEELMEYIKEQKRVDQVIRQRSLSSLELFLSCAQKQLSFLLQGESTITDAEEKEIVQ</sequence>
<feature type="region of interest" description="Disordered" evidence="2">
    <location>
        <begin position="86"/>
        <end position="105"/>
    </location>
</feature>
<feature type="region of interest" description="Disordered" evidence="2">
    <location>
        <begin position="1"/>
        <end position="24"/>
    </location>
</feature>
<dbReference type="AlphaFoldDB" id="A0A8D0BMA6"/>
<dbReference type="InterPro" id="IPR034592">
    <property type="entry name" value="CCDC91"/>
</dbReference>
<evidence type="ECO:0000256" key="1">
    <source>
        <dbReference type="SAM" id="Coils"/>
    </source>
</evidence>
<feature type="coiled-coil region" evidence="1">
    <location>
        <begin position="349"/>
        <end position="376"/>
    </location>
</feature>
<reference evidence="3" key="1">
    <citation type="submission" date="2025-08" db="UniProtKB">
        <authorList>
            <consortium name="Ensembl"/>
        </authorList>
    </citation>
    <scope>IDENTIFICATION</scope>
</reference>
<accession>A0A8D0BMA6</accession>
<dbReference type="GeneTree" id="ENSGT00390000015899"/>
<dbReference type="PANTHER" id="PTHR35072:SF1">
    <property type="entry name" value="COILED-COIL DOMAIN-CONTAINING PROTEIN 91"/>
    <property type="match status" value="1"/>
</dbReference>
<proteinExistence type="predicted"/>
<dbReference type="GO" id="GO:0005829">
    <property type="term" value="C:cytosol"/>
    <property type="evidence" value="ECO:0007669"/>
    <property type="project" value="GOC"/>
</dbReference>
<keyword evidence="1" id="KW-0175">Coiled coil</keyword>